<protein>
    <submittedName>
        <fullName evidence="2">Methyltransferase domain-containing protein</fullName>
    </submittedName>
</protein>
<gene>
    <name evidence="2" type="ORF">ENP86_12240</name>
</gene>
<feature type="domain" description="Methyltransferase type 11" evidence="1">
    <location>
        <begin position="47"/>
        <end position="142"/>
    </location>
</feature>
<dbReference type="AlphaFoldDB" id="A0A7V0Z7V7"/>
<evidence type="ECO:0000313" key="2">
    <source>
        <dbReference type="EMBL" id="HDY60291.1"/>
    </source>
</evidence>
<dbReference type="CDD" id="cd02440">
    <property type="entry name" value="AdoMet_MTases"/>
    <property type="match status" value="1"/>
</dbReference>
<dbReference type="Gene3D" id="3.40.50.150">
    <property type="entry name" value="Vaccinia Virus protein VP39"/>
    <property type="match status" value="1"/>
</dbReference>
<dbReference type="GO" id="GO:0032259">
    <property type="term" value="P:methylation"/>
    <property type="evidence" value="ECO:0007669"/>
    <property type="project" value="UniProtKB-KW"/>
</dbReference>
<organism evidence="2">
    <name type="scientific">candidate division WOR-3 bacterium</name>
    <dbReference type="NCBI Taxonomy" id="2052148"/>
    <lineage>
        <taxon>Bacteria</taxon>
        <taxon>Bacteria division WOR-3</taxon>
    </lineage>
</organism>
<accession>A0A7V0Z7V7</accession>
<reference evidence="2" key="1">
    <citation type="journal article" date="2020" name="mSystems">
        <title>Genome- and Community-Level Interaction Insights into Carbon Utilization and Element Cycling Functions of Hydrothermarchaeota in Hydrothermal Sediment.</title>
        <authorList>
            <person name="Zhou Z."/>
            <person name="Liu Y."/>
            <person name="Xu W."/>
            <person name="Pan J."/>
            <person name="Luo Z.H."/>
            <person name="Li M."/>
        </authorList>
    </citation>
    <scope>NUCLEOTIDE SEQUENCE [LARGE SCALE GENOMIC DNA]</scope>
    <source>
        <strain evidence="2">SpSt-258</strain>
    </source>
</reference>
<sequence length="206" mass="23545">MDEEYYSYIKKLFGKWVPIYDIVDLFLSGVRDKVGDFTDAKNGSWVLDVATGTGKQAFAFAKKGYEVIGIDLSEDMLKVANKKNKYENAKFIVADATNIPYKDNFFDVSCISFGLHDMPLAIREKVVEEIVRVTKPKGIIVVVDYALPKNKICRFLIYRFVKSYESRYYPEFIKSDLEALLRKSGIEIEKEHSVLLGVGRILKGNK</sequence>
<dbReference type="EMBL" id="DSKY01000022">
    <property type="protein sequence ID" value="HDY60291.1"/>
    <property type="molecule type" value="Genomic_DNA"/>
</dbReference>
<dbReference type="InterPro" id="IPR013216">
    <property type="entry name" value="Methyltransf_11"/>
</dbReference>
<keyword evidence="2" id="KW-0489">Methyltransferase</keyword>
<evidence type="ECO:0000259" key="1">
    <source>
        <dbReference type="Pfam" id="PF08241"/>
    </source>
</evidence>
<name>A0A7V0Z7V7_UNCW3</name>
<dbReference type="PANTHER" id="PTHR43591">
    <property type="entry name" value="METHYLTRANSFERASE"/>
    <property type="match status" value="1"/>
</dbReference>
<dbReference type="GO" id="GO:0008757">
    <property type="term" value="F:S-adenosylmethionine-dependent methyltransferase activity"/>
    <property type="evidence" value="ECO:0007669"/>
    <property type="project" value="InterPro"/>
</dbReference>
<dbReference type="InterPro" id="IPR029063">
    <property type="entry name" value="SAM-dependent_MTases_sf"/>
</dbReference>
<comment type="caution">
    <text evidence="2">The sequence shown here is derived from an EMBL/GenBank/DDBJ whole genome shotgun (WGS) entry which is preliminary data.</text>
</comment>
<proteinExistence type="predicted"/>
<dbReference type="Pfam" id="PF08241">
    <property type="entry name" value="Methyltransf_11"/>
    <property type="match status" value="1"/>
</dbReference>
<keyword evidence="2" id="KW-0808">Transferase</keyword>
<dbReference type="SUPFAM" id="SSF53335">
    <property type="entry name" value="S-adenosyl-L-methionine-dependent methyltransferases"/>
    <property type="match status" value="1"/>
</dbReference>